<comment type="caution">
    <text evidence="8">The sequence shown here is derived from an EMBL/GenBank/DDBJ whole genome shotgun (WGS) entry which is preliminary data.</text>
</comment>
<dbReference type="OrthoDB" id="5022096at2759"/>
<evidence type="ECO:0000313" key="9">
    <source>
        <dbReference type="Proteomes" id="UP000664534"/>
    </source>
</evidence>
<keyword evidence="2 6" id="KW-0812">Transmembrane</keyword>
<protein>
    <recommendedName>
        <fullName evidence="7">Rhodopsin domain-containing protein</fullName>
    </recommendedName>
</protein>
<dbReference type="InterPro" id="IPR049326">
    <property type="entry name" value="Rhodopsin_dom_fungi"/>
</dbReference>
<keyword evidence="4 6" id="KW-0472">Membrane</keyword>
<keyword evidence="9" id="KW-1185">Reference proteome</keyword>
<comment type="subcellular location">
    <subcellularLocation>
        <location evidence="1">Membrane</location>
        <topology evidence="1">Multi-pass membrane protein</topology>
    </subcellularLocation>
</comment>
<evidence type="ECO:0000256" key="1">
    <source>
        <dbReference type="ARBA" id="ARBA00004141"/>
    </source>
</evidence>
<evidence type="ECO:0000256" key="6">
    <source>
        <dbReference type="SAM" id="Phobius"/>
    </source>
</evidence>
<keyword evidence="3 6" id="KW-1133">Transmembrane helix</keyword>
<name>A0A8H3IGG5_9LECA</name>
<reference evidence="8" key="1">
    <citation type="submission" date="2021-03" db="EMBL/GenBank/DDBJ databases">
        <authorList>
            <person name="Tagirdzhanova G."/>
        </authorList>
    </citation>
    <scope>NUCLEOTIDE SEQUENCE</scope>
</reference>
<dbReference type="Proteomes" id="UP000664534">
    <property type="component" value="Unassembled WGS sequence"/>
</dbReference>
<comment type="similarity">
    <text evidence="5">Belongs to the SAT4 family.</text>
</comment>
<accession>A0A8H3IGG5</accession>
<proteinExistence type="inferred from homology"/>
<dbReference type="EMBL" id="CAJPDT010000019">
    <property type="protein sequence ID" value="CAF9917768.1"/>
    <property type="molecule type" value="Genomic_DNA"/>
</dbReference>
<sequence length="205" mass="22580">MLDQAVSVFCDWALASLPVVFMWKLQMSVKLKAGICALMGMGFFSGTAAIIRTVALKGMASTDFTWNIIILDIWATPKNPRLTFRHRLPSLELHVGIIAACIPTLKPLFNPSTRYPWNKKGWSRELTDDSAQFHGEDEHRQLELALCKTRPTVPPHLHSCAGSTDRNLVVVFGGSTRHGFGVENGDSRHGFGVVDGGITKATEFS</sequence>
<dbReference type="GO" id="GO:0016020">
    <property type="term" value="C:membrane"/>
    <property type="evidence" value="ECO:0007669"/>
    <property type="project" value="UniProtKB-SubCell"/>
</dbReference>
<organism evidence="8 9">
    <name type="scientific">Imshaugia aleurites</name>
    <dbReference type="NCBI Taxonomy" id="172621"/>
    <lineage>
        <taxon>Eukaryota</taxon>
        <taxon>Fungi</taxon>
        <taxon>Dikarya</taxon>
        <taxon>Ascomycota</taxon>
        <taxon>Pezizomycotina</taxon>
        <taxon>Lecanoromycetes</taxon>
        <taxon>OSLEUM clade</taxon>
        <taxon>Lecanoromycetidae</taxon>
        <taxon>Lecanorales</taxon>
        <taxon>Lecanorineae</taxon>
        <taxon>Parmeliaceae</taxon>
        <taxon>Imshaugia</taxon>
    </lineage>
</organism>
<dbReference type="InterPro" id="IPR052337">
    <property type="entry name" value="SAT4-like"/>
</dbReference>
<evidence type="ECO:0000313" key="8">
    <source>
        <dbReference type="EMBL" id="CAF9917768.1"/>
    </source>
</evidence>
<dbReference type="AlphaFoldDB" id="A0A8H3IGG5"/>
<dbReference type="PANTHER" id="PTHR33048">
    <property type="entry name" value="PTH11-LIKE INTEGRAL MEMBRANE PROTEIN (AFU_ORTHOLOGUE AFUA_5G11245)"/>
    <property type="match status" value="1"/>
</dbReference>
<dbReference type="Pfam" id="PF20684">
    <property type="entry name" value="Fung_rhodopsin"/>
    <property type="match status" value="1"/>
</dbReference>
<dbReference type="PANTHER" id="PTHR33048:SF146">
    <property type="entry name" value="INTEGRAL MEMBRANE PROTEIN"/>
    <property type="match status" value="1"/>
</dbReference>
<evidence type="ECO:0000256" key="3">
    <source>
        <dbReference type="ARBA" id="ARBA00022989"/>
    </source>
</evidence>
<evidence type="ECO:0000256" key="5">
    <source>
        <dbReference type="ARBA" id="ARBA00038359"/>
    </source>
</evidence>
<feature type="transmembrane region" description="Helical" evidence="6">
    <location>
        <begin position="35"/>
        <end position="55"/>
    </location>
</feature>
<evidence type="ECO:0000256" key="4">
    <source>
        <dbReference type="ARBA" id="ARBA00023136"/>
    </source>
</evidence>
<evidence type="ECO:0000259" key="7">
    <source>
        <dbReference type="Pfam" id="PF20684"/>
    </source>
</evidence>
<evidence type="ECO:0000256" key="2">
    <source>
        <dbReference type="ARBA" id="ARBA00022692"/>
    </source>
</evidence>
<feature type="domain" description="Rhodopsin" evidence="7">
    <location>
        <begin position="5"/>
        <end position="110"/>
    </location>
</feature>
<gene>
    <name evidence="8" type="ORF">IMSHALPRED_003742</name>
</gene>